<dbReference type="Pfam" id="PF01408">
    <property type="entry name" value="GFO_IDH_MocA"/>
    <property type="match status" value="1"/>
</dbReference>
<dbReference type="InterPro" id="IPR000683">
    <property type="entry name" value="Gfo/Idh/MocA-like_OxRdtase_N"/>
</dbReference>
<reference evidence="5" key="1">
    <citation type="journal article" date="2014" name="Int. J. Syst. Evol. Microbiol.">
        <title>Complete genome sequence of Corynebacterium casei LMG S-19264T (=DSM 44701T), isolated from a smear-ripened cheese.</title>
        <authorList>
            <consortium name="US DOE Joint Genome Institute (JGI-PGF)"/>
            <person name="Walter F."/>
            <person name="Albersmeier A."/>
            <person name="Kalinowski J."/>
            <person name="Ruckert C."/>
        </authorList>
    </citation>
    <scope>NUCLEOTIDE SEQUENCE</scope>
    <source>
        <strain evidence="5">CGMCC 1.15493</strain>
    </source>
</reference>
<dbReference type="RefSeq" id="WP_188853890.1">
    <property type="nucleotide sequence ID" value="NZ_BMJJ01000010.1"/>
</dbReference>
<keyword evidence="6" id="KW-1185">Reference proteome</keyword>
<dbReference type="Pfam" id="PF22725">
    <property type="entry name" value="GFO_IDH_MocA_C3"/>
    <property type="match status" value="1"/>
</dbReference>
<feature type="domain" description="GFO/IDH/MocA-like oxidoreductase" evidence="4">
    <location>
        <begin position="133"/>
        <end position="250"/>
    </location>
</feature>
<keyword evidence="2" id="KW-0560">Oxidoreductase</keyword>
<feature type="domain" description="Gfo/Idh/MocA-like oxidoreductase N-terminal" evidence="3">
    <location>
        <begin position="7"/>
        <end position="123"/>
    </location>
</feature>
<dbReference type="AlphaFoldDB" id="A0A917DFJ5"/>
<dbReference type="GO" id="GO:0000166">
    <property type="term" value="F:nucleotide binding"/>
    <property type="evidence" value="ECO:0007669"/>
    <property type="project" value="InterPro"/>
</dbReference>
<sequence length="335" mass="36212">MADKLVWGIMGAANIALQKVVPGMLKDETSEIRGFASRDAGKAAEASARFGLPTSYGSYEALLADPVIEAVYIPLPNHLHVPWSLKALAAGKHVLCEKPIALDADEAAQLVEARDKSGRQVLEAFMVRQHPQWLRVREIVASGEIGDVVLMQTTLSYYNADPANVRNQADIGGGALYDVGCYAVLLSRFVFGSEPLRAIALIDRDPVLETDRLTGAILDFGEGRQLSFATSTQLVPFQRMQIFGSRGRIEVPVSLNAPQGETTTLFVDGSGAIDGSGVRTETIEACDQYMLQGAAAVRIFRGEAQPEFPIEDAVLNMRAIDALYLSAKTGSWETI</sequence>
<reference evidence="5" key="2">
    <citation type="submission" date="2020-09" db="EMBL/GenBank/DDBJ databases">
        <authorList>
            <person name="Sun Q."/>
            <person name="Zhou Y."/>
        </authorList>
    </citation>
    <scope>NUCLEOTIDE SEQUENCE</scope>
    <source>
        <strain evidence="5">CGMCC 1.15493</strain>
    </source>
</reference>
<dbReference type="Gene3D" id="3.30.360.10">
    <property type="entry name" value="Dihydrodipicolinate Reductase, domain 2"/>
    <property type="match status" value="1"/>
</dbReference>
<evidence type="ECO:0000256" key="2">
    <source>
        <dbReference type="ARBA" id="ARBA00023002"/>
    </source>
</evidence>
<comment type="similarity">
    <text evidence="1">Belongs to the Gfo/Idh/MocA family.</text>
</comment>
<dbReference type="PANTHER" id="PTHR22604:SF105">
    <property type="entry name" value="TRANS-1,2-DIHYDROBENZENE-1,2-DIOL DEHYDROGENASE"/>
    <property type="match status" value="1"/>
</dbReference>
<dbReference type="PANTHER" id="PTHR22604">
    <property type="entry name" value="OXIDOREDUCTASES"/>
    <property type="match status" value="1"/>
</dbReference>
<dbReference type="Proteomes" id="UP000613160">
    <property type="component" value="Unassembled WGS sequence"/>
</dbReference>
<evidence type="ECO:0000313" key="5">
    <source>
        <dbReference type="EMBL" id="GGD32145.1"/>
    </source>
</evidence>
<protein>
    <submittedName>
        <fullName evidence="5">Deoxyfructose oxidoreductase</fullName>
    </submittedName>
</protein>
<dbReference type="EMBL" id="BMJJ01000010">
    <property type="protein sequence ID" value="GGD32145.1"/>
    <property type="molecule type" value="Genomic_DNA"/>
</dbReference>
<comment type="caution">
    <text evidence="5">The sequence shown here is derived from an EMBL/GenBank/DDBJ whole genome shotgun (WGS) entry which is preliminary data.</text>
</comment>
<proteinExistence type="inferred from homology"/>
<organism evidence="5 6">
    <name type="scientific">Aureimonas glaciei</name>
    <dbReference type="NCBI Taxonomy" id="1776957"/>
    <lineage>
        <taxon>Bacteria</taxon>
        <taxon>Pseudomonadati</taxon>
        <taxon>Pseudomonadota</taxon>
        <taxon>Alphaproteobacteria</taxon>
        <taxon>Hyphomicrobiales</taxon>
        <taxon>Aurantimonadaceae</taxon>
        <taxon>Aureimonas</taxon>
    </lineage>
</organism>
<accession>A0A917DFJ5</accession>
<dbReference type="GO" id="GO:0016491">
    <property type="term" value="F:oxidoreductase activity"/>
    <property type="evidence" value="ECO:0007669"/>
    <property type="project" value="UniProtKB-KW"/>
</dbReference>
<evidence type="ECO:0000259" key="3">
    <source>
        <dbReference type="Pfam" id="PF01408"/>
    </source>
</evidence>
<dbReference type="SUPFAM" id="SSF55347">
    <property type="entry name" value="Glyceraldehyde-3-phosphate dehydrogenase-like, C-terminal domain"/>
    <property type="match status" value="1"/>
</dbReference>
<dbReference type="InterPro" id="IPR055170">
    <property type="entry name" value="GFO_IDH_MocA-like_dom"/>
</dbReference>
<dbReference type="SUPFAM" id="SSF51735">
    <property type="entry name" value="NAD(P)-binding Rossmann-fold domains"/>
    <property type="match status" value="1"/>
</dbReference>
<evidence type="ECO:0000256" key="1">
    <source>
        <dbReference type="ARBA" id="ARBA00010928"/>
    </source>
</evidence>
<dbReference type="InterPro" id="IPR050984">
    <property type="entry name" value="Gfo/Idh/MocA_domain"/>
</dbReference>
<gene>
    <name evidence="5" type="primary">socC</name>
    <name evidence="5" type="ORF">GCM10011335_39010</name>
</gene>
<evidence type="ECO:0000259" key="4">
    <source>
        <dbReference type="Pfam" id="PF22725"/>
    </source>
</evidence>
<dbReference type="InterPro" id="IPR036291">
    <property type="entry name" value="NAD(P)-bd_dom_sf"/>
</dbReference>
<name>A0A917DFJ5_9HYPH</name>
<dbReference type="Gene3D" id="3.40.50.720">
    <property type="entry name" value="NAD(P)-binding Rossmann-like Domain"/>
    <property type="match status" value="1"/>
</dbReference>
<evidence type="ECO:0000313" key="6">
    <source>
        <dbReference type="Proteomes" id="UP000613160"/>
    </source>
</evidence>